<dbReference type="PROSITE" id="PS51689">
    <property type="entry name" value="SAM_RNA_A_N6_MT"/>
    <property type="match status" value="1"/>
</dbReference>
<accession>A0ABD6B253</accession>
<evidence type="ECO:0000313" key="6">
    <source>
        <dbReference type="EMBL" id="MFD1524696.1"/>
    </source>
</evidence>
<evidence type="ECO:0000256" key="3">
    <source>
        <dbReference type="ARBA" id="ARBA00022691"/>
    </source>
</evidence>
<dbReference type="InterPro" id="IPR029063">
    <property type="entry name" value="SAM-dependent_MTases_sf"/>
</dbReference>
<comment type="caution">
    <text evidence="5">Lacks conserved residue(s) required for the propagation of feature annotation.</text>
</comment>
<dbReference type="Proteomes" id="UP001597111">
    <property type="component" value="Unassembled WGS sequence"/>
</dbReference>
<keyword evidence="3 5" id="KW-0949">S-adenosyl-L-methionine</keyword>
<dbReference type="InterPro" id="IPR023165">
    <property type="entry name" value="rRNA_Ade_diMease-like_C"/>
</dbReference>
<keyword evidence="1 5" id="KW-0489">Methyltransferase</keyword>
<dbReference type="SUPFAM" id="SSF53335">
    <property type="entry name" value="S-adenosyl-L-methionine-dependent methyltransferases"/>
    <property type="match status" value="1"/>
</dbReference>
<evidence type="ECO:0000256" key="1">
    <source>
        <dbReference type="ARBA" id="ARBA00022603"/>
    </source>
</evidence>
<evidence type="ECO:0000256" key="2">
    <source>
        <dbReference type="ARBA" id="ARBA00022679"/>
    </source>
</evidence>
<reference evidence="6 7" key="1">
    <citation type="journal article" date="2019" name="Int. J. Syst. Evol. Microbiol.">
        <title>The Global Catalogue of Microorganisms (GCM) 10K type strain sequencing project: providing services to taxonomists for standard genome sequencing and annotation.</title>
        <authorList>
            <consortium name="The Broad Institute Genomics Platform"/>
            <consortium name="The Broad Institute Genome Sequencing Center for Infectious Disease"/>
            <person name="Wu L."/>
            <person name="Ma J."/>
        </authorList>
    </citation>
    <scope>NUCLEOTIDE SEQUENCE [LARGE SCALE GENOMIC DNA]</scope>
    <source>
        <strain evidence="6 7">CGMCC 1.12285</strain>
    </source>
</reference>
<keyword evidence="2 5" id="KW-0808">Transferase</keyword>
<protein>
    <submittedName>
        <fullName evidence="6">rRNA adenine N-6-methyltransferase family protein</fullName>
    </submittedName>
</protein>
<dbReference type="RefSeq" id="WP_379817653.1">
    <property type="nucleotide sequence ID" value="NZ_JBHUDH010000001.1"/>
</dbReference>
<dbReference type="GO" id="GO:0003723">
    <property type="term" value="F:RNA binding"/>
    <property type="evidence" value="ECO:0007669"/>
    <property type="project" value="UniProtKB-UniRule"/>
</dbReference>
<keyword evidence="7" id="KW-1185">Reference proteome</keyword>
<dbReference type="AlphaFoldDB" id="A0ABD6B253"/>
<dbReference type="Gene3D" id="1.10.8.100">
    <property type="entry name" value="Ribosomal RNA adenine dimethylase-like, domain 2"/>
    <property type="match status" value="1"/>
</dbReference>
<dbReference type="InterPro" id="IPR001737">
    <property type="entry name" value="KsgA/Erm"/>
</dbReference>
<comment type="similarity">
    <text evidence="5">Belongs to the class I-like SAM-binding methyltransferase superfamily. rRNA adenine N(6)-methyltransferase family.</text>
</comment>
<evidence type="ECO:0000256" key="4">
    <source>
        <dbReference type="ARBA" id="ARBA00022884"/>
    </source>
</evidence>
<proteinExistence type="inferred from homology"/>
<organism evidence="6 7">
    <name type="scientific">Halolamina salina</name>
    <dbReference type="NCBI Taxonomy" id="1220023"/>
    <lineage>
        <taxon>Archaea</taxon>
        <taxon>Methanobacteriati</taxon>
        <taxon>Methanobacteriota</taxon>
        <taxon>Stenosarchaea group</taxon>
        <taxon>Halobacteria</taxon>
        <taxon>Halobacteriales</taxon>
        <taxon>Haloferacaceae</taxon>
    </lineage>
</organism>
<comment type="caution">
    <text evidence="6">The sequence shown here is derived from an EMBL/GenBank/DDBJ whole genome shotgun (WGS) entry which is preliminary data.</text>
</comment>
<gene>
    <name evidence="6" type="ORF">ACFR9S_00060</name>
</gene>
<evidence type="ECO:0000256" key="5">
    <source>
        <dbReference type="PROSITE-ProRule" id="PRU01026"/>
    </source>
</evidence>
<dbReference type="Pfam" id="PF00398">
    <property type="entry name" value="RrnaAD"/>
    <property type="match status" value="1"/>
</dbReference>
<name>A0ABD6B253_9EURY</name>
<evidence type="ECO:0000313" key="7">
    <source>
        <dbReference type="Proteomes" id="UP001597111"/>
    </source>
</evidence>
<keyword evidence="4 5" id="KW-0694">RNA-binding</keyword>
<dbReference type="EMBL" id="JBHUDH010000001">
    <property type="protein sequence ID" value="MFD1524696.1"/>
    <property type="molecule type" value="Genomic_DNA"/>
</dbReference>
<feature type="non-terminal residue" evidence="6">
    <location>
        <position position="1"/>
    </location>
</feature>
<dbReference type="GO" id="GO:0000179">
    <property type="term" value="F:rRNA (adenine-N6,N6-)-dimethyltransferase activity"/>
    <property type="evidence" value="ECO:0007669"/>
    <property type="project" value="UniProtKB-UniRule"/>
</dbReference>
<sequence length="99" mass="10745">PRVDSAVVRCTPREPEYEVADEEFFLRFVKALFTQRRKTMRNAVRNTGHISGLETPDAVVDAAEESLMSKRAGNVSPAEFAALAQLARQIDPGVGNGGG</sequence>